<name>A0ABN5GPU9_9RHOB</name>
<evidence type="ECO:0000256" key="1">
    <source>
        <dbReference type="SAM" id="MobiDB-lite"/>
    </source>
</evidence>
<evidence type="ECO:0000313" key="4">
    <source>
        <dbReference type="Proteomes" id="UP000236536"/>
    </source>
</evidence>
<organism evidence="3 4">
    <name type="scientific">Phaeobacter inhibens</name>
    <dbReference type="NCBI Taxonomy" id="221822"/>
    <lineage>
        <taxon>Bacteria</taxon>
        <taxon>Pseudomonadati</taxon>
        <taxon>Pseudomonadota</taxon>
        <taxon>Alphaproteobacteria</taxon>
        <taxon>Rhodobacterales</taxon>
        <taxon>Roseobacteraceae</taxon>
        <taxon>Phaeobacter</taxon>
    </lineage>
</organism>
<dbReference type="Proteomes" id="UP000236536">
    <property type="component" value="Chromosome"/>
</dbReference>
<reference evidence="3 4" key="2">
    <citation type="journal article" date="2017" name="Int. J. Syst. Evol. Microbiol.">
        <title>Adaptation of Surface-Associated Bacteria to the Open Ocean: A Genomically Distinct Subpopulation of Phaeobacter gallaeciensis Colonizes Pacific Mesozooplankton.</title>
        <authorList>
            <person name="Freese H.M."/>
            <person name="Methner A."/>
            <person name="Overmann J."/>
        </authorList>
    </citation>
    <scope>NUCLEOTIDE SEQUENCE [LARGE SCALE GENOMIC DNA]</scope>
    <source>
        <strain evidence="3 4">P66</strain>
    </source>
</reference>
<proteinExistence type="predicted"/>
<dbReference type="EMBL" id="CP010705">
    <property type="protein sequence ID" value="AUQ95619.1"/>
    <property type="molecule type" value="Genomic_DNA"/>
</dbReference>
<keyword evidence="2" id="KW-0812">Transmembrane</keyword>
<accession>A0ABN5GPU9</accession>
<keyword evidence="4" id="KW-1185">Reference proteome</keyword>
<feature type="region of interest" description="Disordered" evidence="1">
    <location>
        <begin position="1"/>
        <end position="20"/>
    </location>
</feature>
<protein>
    <submittedName>
        <fullName evidence="3">Uncharacterized protein</fullName>
    </submittedName>
</protein>
<reference evidence="3 4" key="1">
    <citation type="journal article" date="2017" name="Genome Biol. Evol.">
        <title>Trajectories and Drivers of Genome Evolution in Surface-Associated Marine Phaeobacter.</title>
        <authorList>
            <person name="Freese H.M."/>
            <person name="Sikorski J."/>
            <person name="Bunk B."/>
            <person name="Scheuner C."/>
            <person name="Meier-Kolthoff J.P."/>
            <person name="Sproer C."/>
            <person name="Gram L."/>
            <person name="Overmann J."/>
        </authorList>
    </citation>
    <scope>NUCLEOTIDE SEQUENCE [LARGE SCALE GENOMIC DNA]</scope>
    <source>
        <strain evidence="3 4">P66</strain>
    </source>
</reference>
<gene>
    <name evidence="3" type="ORF">PhaeoP66_02862</name>
</gene>
<feature type="compositionally biased region" description="Basic and acidic residues" evidence="1">
    <location>
        <begin position="1"/>
        <end position="12"/>
    </location>
</feature>
<sequence>MTEDPTTPRDDFVGGYDVSPSHSPRNDVVMLSANVARLETSLDAEKEERLEERFRWVVVTSILFDVIAISSVDGSWLFVPIFMLQLIVLIGFAKAYGVDWAERLIGQLLHWVSEWAKGKSAE</sequence>
<evidence type="ECO:0000256" key="2">
    <source>
        <dbReference type="SAM" id="Phobius"/>
    </source>
</evidence>
<evidence type="ECO:0000313" key="3">
    <source>
        <dbReference type="EMBL" id="AUQ95619.1"/>
    </source>
</evidence>
<feature type="transmembrane region" description="Helical" evidence="2">
    <location>
        <begin position="78"/>
        <end position="97"/>
    </location>
</feature>
<keyword evidence="2" id="KW-0472">Membrane</keyword>
<feature type="transmembrane region" description="Helical" evidence="2">
    <location>
        <begin position="54"/>
        <end position="72"/>
    </location>
</feature>
<keyword evidence="2" id="KW-1133">Transmembrane helix</keyword>